<accession>A0A4Z2IX63</accession>
<comment type="caution">
    <text evidence="2">The sequence shown here is derived from an EMBL/GenBank/DDBJ whole genome shotgun (WGS) entry which is preliminary data.</text>
</comment>
<reference evidence="2 3" key="1">
    <citation type="submission" date="2019-03" db="EMBL/GenBank/DDBJ databases">
        <title>First draft genome of Liparis tanakae, snailfish: a comprehensive survey of snailfish specific genes.</title>
        <authorList>
            <person name="Kim W."/>
            <person name="Song I."/>
            <person name="Jeong J.-H."/>
            <person name="Kim D."/>
            <person name="Kim S."/>
            <person name="Ryu S."/>
            <person name="Song J.Y."/>
            <person name="Lee S.K."/>
        </authorList>
    </citation>
    <scope>NUCLEOTIDE SEQUENCE [LARGE SCALE GENOMIC DNA]</scope>
    <source>
        <tissue evidence="2">Muscle</tissue>
    </source>
</reference>
<gene>
    <name evidence="2" type="ORF">EYF80_007073</name>
</gene>
<feature type="compositionally biased region" description="Basic and acidic residues" evidence="1">
    <location>
        <begin position="128"/>
        <end position="142"/>
    </location>
</feature>
<feature type="compositionally biased region" description="Basic and acidic residues" evidence="1">
    <location>
        <begin position="151"/>
        <end position="160"/>
    </location>
</feature>
<evidence type="ECO:0000313" key="2">
    <source>
        <dbReference type="EMBL" id="TNN82555.1"/>
    </source>
</evidence>
<organism evidence="2 3">
    <name type="scientific">Liparis tanakae</name>
    <name type="common">Tanaka's snailfish</name>
    <dbReference type="NCBI Taxonomy" id="230148"/>
    <lineage>
        <taxon>Eukaryota</taxon>
        <taxon>Metazoa</taxon>
        <taxon>Chordata</taxon>
        <taxon>Craniata</taxon>
        <taxon>Vertebrata</taxon>
        <taxon>Euteleostomi</taxon>
        <taxon>Actinopterygii</taxon>
        <taxon>Neopterygii</taxon>
        <taxon>Teleostei</taxon>
        <taxon>Neoteleostei</taxon>
        <taxon>Acanthomorphata</taxon>
        <taxon>Eupercaria</taxon>
        <taxon>Perciformes</taxon>
        <taxon>Cottioidei</taxon>
        <taxon>Cottales</taxon>
        <taxon>Liparidae</taxon>
        <taxon>Liparis</taxon>
    </lineage>
</organism>
<name>A0A4Z2IX63_9TELE</name>
<evidence type="ECO:0000313" key="3">
    <source>
        <dbReference type="Proteomes" id="UP000314294"/>
    </source>
</evidence>
<protein>
    <submittedName>
        <fullName evidence="2">Uncharacterized protein</fullName>
    </submittedName>
</protein>
<dbReference type="Proteomes" id="UP000314294">
    <property type="component" value="Unassembled WGS sequence"/>
</dbReference>
<proteinExistence type="predicted"/>
<dbReference type="AlphaFoldDB" id="A0A4Z2IX63"/>
<feature type="region of interest" description="Disordered" evidence="1">
    <location>
        <begin position="99"/>
        <end position="177"/>
    </location>
</feature>
<keyword evidence="3" id="KW-1185">Reference proteome</keyword>
<sequence>MVNKRSKTEEERTLAAGVYSLGQTSETQTLTALWFWFYAAEREKYNLQQSSRGSSPASSFLLHQSTTERQPLGATLNINLTRITEHPAEIEVHLGATTGMPADSMDARGAPCGAPRGPQTAGRPSAGRRPERTPDHNPDDVRWMWWEEGGVEERESEPSLRRRRRRRREEEEEEEEEMKLHLFWWLTNDFEMRADLVAAKMIFPTIRPDL</sequence>
<evidence type="ECO:0000256" key="1">
    <source>
        <dbReference type="SAM" id="MobiDB-lite"/>
    </source>
</evidence>
<dbReference type="EMBL" id="SRLO01000038">
    <property type="protein sequence ID" value="TNN82555.1"/>
    <property type="molecule type" value="Genomic_DNA"/>
</dbReference>